<proteinExistence type="predicted"/>
<dbReference type="AlphaFoldDB" id="A0A833TNN2"/>
<keyword evidence="5" id="KW-1185">Reference proteome</keyword>
<evidence type="ECO:0000256" key="1">
    <source>
        <dbReference type="SAM" id="SignalP"/>
    </source>
</evidence>
<sequence>MTARTYLSVAILLLVFFDVSVYSAVAVSNGTEEAGAVYEIPGCTQDQLNLGEAILTTEPSTLLCEKKVDIKSGMMLQSADAAGEFCAEQICLNALQTLFSTLPNCRYELWGLKYSAAKFLNHCGFATDIAY</sequence>
<evidence type="ECO:0000313" key="4">
    <source>
        <dbReference type="EMBL" id="KAF4141596.1"/>
    </source>
</evidence>
<evidence type="ECO:0000313" key="3">
    <source>
        <dbReference type="EMBL" id="KAF4127626.1"/>
    </source>
</evidence>
<dbReference type="EMBL" id="JAACNO010001305">
    <property type="protein sequence ID" value="KAF4141596.1"/>
    <property type="molecule type" value="Genomic_DNA"/>
</dbReference>
<organism evidence="2 5">
    <name type="scientific">Phytophthora infestans</name>
    <name type="common">Potato late blight agent</name>
    <name type="synonym">Botrytis infestans</name>
    <dbReference type="NCBI Taxonomy" id="4787"/>
    <lineage>
        <taxon>Eukaryota</taxon>
        <taxon>Sar</taxon>
        <taxon>Stramenopiles</taxon>
        <taxon>Oomycota</taxon>
        <taxon>Peronosporomycetes</taxon>
        <taxon>Peronosporales</taxon>
        <taxon>Peronosporaceae</taxon>
        <taxon>Phytophthora</taxon>
    </lineage>
</organism>
<evidence type="ECO:0000313" key="5">
    <source>
        <dbReference type="Proteomes" id="UP000602510"/>
    </source>
</evidence>
<evidence type="ECO:0000313" key="2">
    <source>
        <dbReference type="EMBL" id="KAF4043811.1"/>
    </source>
</evidence>
<evidence type="ECO:0008006" key="6">
    <source>
        <dbReference type="Google" id="ProtNLM"/>
    </source>
</evidence>
<feature type="chain" id="PRO_5036239800" description="Elicitin-like protein" evidence="1">
    <location>
        <begin position="24"/>
        <end position="131"/>
    </location>
</feature>
<feature type="signal peptide" evidence="1">
    <location>
        <begin position="1"/>
        <end position="23"/>
    </location>
</feature>
<reference evidence="2" key="1">
    <citation type="submission" date="2020-04" db="EMBL/GenBank/DDBJ databases">
        <title>Hybrid Assembly of Korean Phytophthora infestans isolates.</title>
        <authorList>
            <person name="Prokchorchik M."/>
            <person name="Lee Y."/>
            <person name="Seo J."/>
            <person name="Cho J.-H."/>
            <person name="Park Y.-E."/>
            <person name="Jang D.-C."/>
            <person name="Im J.-S."/>
            <person name="Choi J.-G."/>
            <person name="Park H.-J."/>
            <person name="Lee G.-B."/>
            <person name="Lee Y.-G."/>
            <person name="Hong S.-Y."/>
            <person name="Cho K."/>
            <person name="Sohn K.H."/>
        </authorList>
    </citation>
    <scope>NUCLEOTIDE SEQUENCE</scope>
    <source>
        <strain evidence="2">KR_1_A1</strain>
        <strain evidence="3">KR_2_A2</strain>
    </source>
</reference>
<name>A0A833TNN2_PHYIN</name>
<protein>
    <recommendedName>
        <fullName evidence="6">Elicitin-like protein</fullName>
    </recommendedName>
</protein>
<keyword evidence="1" id="KW-0732">Signal</keyword>
<gene>
    <name evidence="2" type="ORF">GN244_ATG03682</name>
    <name evidence="4" type="ORF">GN958_ATG09215</name>
    <name evidence="3" type="ORF">GN958_ATG23199</name>
</gene>
<dbReference type="EMBL" id="WSZM01000079">
    <property type="protein sequence ID" value="KAF4043811.1"/>
    <property type="molecule type" value="Genomic_DNA"/>
</dbReference>
<dbReference type="EMBL" id="JAACNO010003240">
    <property type="protein sequence ID" value="KAF4127626.1"/>
    <property type="molecule type" value="Genomic_DNA"/>
</dbReference>
<comment type="caution">
    <text evidence="2">The sequence shown here is derived from an EMBL/GenBank/DDBJ whole genome shotgun (WGS) entry which is preliminary data.</text>
</comment>
<dbReference type="Proteomes" id="UP000602510">
    <property type="component" value="Unassembled WGS sequence"/>
</dbReference>
<accession>A0A833TNN2</accession>
<dbReference type="Proteomes" id="UP000704712">
    <property type="component" value="Unassembled WGS sequence"/>
</dbReference>